<dbReference type="InterPro" id="IPR002371">
    <property type="entry name" value="FlgK"/>
</dbReference>
<evidence type="ECO:0000313" key="10">
    <source>
        <dbReference type="EMBL" id="MDD7970197.1"/>
    </source>
</evidence>
<evidence type="ECO:0000256" key="4">
    <source>
        <dbReference type="ARBA" id="ARBA00016244"/>
    </source>
</evidence>
<evidence type="ECO:0000256" key="3">
    <source>
        <dbReference type="ARBA" id="ARBA00009677"/>
    </source>
</evidence>
<reference evidence="10" key="1">
    <citation type="submission" date="2023-02" db="EMBL/GenBank/DDBJ databases">
        <title>Description of Roseinatronobacter alkalisoli sp. nov., an alkaliphilic bacerium isolated from soda soil.</title>
        <authorList>
            <person name="Wei W."/>
        </authorList>
    </citation>
    <scope>NUCLEOTIDE SEQUENCE</scope>
    <source>
        <strain evidence="10">HJB301</strain>
    </source>
</reference>
<evidence type="ECO:0000259" key="7">
    <source>
        <dbReference type="Pfam" id="PF00460"/>
    </source>
</evidence>
<dbReference type="PANTHER" id="PTHR30033:SF2">
    <property type="entry name" value="FLAGELLAR HOOK PROTEIN"/>
    <property type="match status" value="1"/>
</dbReference>
<keyword evidence="6" id="KW-0975">Bacterial flagellum</keyword>
<evidence type="ECO:0000259" key="9">
    <source>
        <dbReference type="Pfam" id="PF22638"/>
    </source>
</evidence>
<evidence type="ECO:0000259" key="8">
    <source>
        <dbReference type="Pfam" id="PF06429"/>
    </source>
</evidence>
<dbReference type="Pfam" id="PF06429">
    <property type="entry name" value="Flg_bbr_C"/>
    <property type="match status" value="1"/>
</dbReference>
<accession>A0ABT5T500</accession>
<dbReference type="PANTHER" id="PTHR30033">
    <property type="entry name" value="FLAGELLAR HOOK-ASSOCIATED PROTEIN 1"/>
    <property type="match status" value="1"/>
</dbReference>
<evidence type="ECO:0000313" key="11">
    <source>
        <dbReference type="Proteomes" id="UP001431784"/>
    </source>
</evidence>
<dbReference type="Proteomes" id="UP001431784">
    <property type="component" value="Unassembled WGS sequence"/>
</dbReference>
<organism evidence="10 11">
    <name type="scientific">Roseinatronobacter alkalisoli</name>
    <dbReference type="NCBI Taxonomy" id="3028235"/>
    <lineage>
        <taxon>Bacteria</taxon>
        <taxon>Pseudomonadati</taxon>
        <taxon>Pseudomonadota</taxon>
        <taxon>Alphaproteobacteria</taxon>
        <taxon>Rhodobacterales</taxon>
        <taxon>Paracoccaceae</taxon>
        <taxon>Roseinatronobacter</taxon>
    </lineage>
</organism>
<comment type="caution">
    <text evidence="10">The sequence shown here is derived from an EMBL/GenBank/DDBJ whole genome shotgun (WGS) entry which is preliminary data.</text>
</comment>
<evidence type="ECO:0000256" key="5">
    <source>
        <dbReference type="ARBA" id="ARBA00022525"/>
    </source>
</evidence>
<keyword evidence="5" id="KW-0964">Secreted</keyword>
<comment type="subcellular location">
    <subcellularLocation>
        <location evidence="1">Bacterial flagellum basal body</location>
    </subcellularLocation>
    <subcellularLocation>
        <location evidence="2">Secreted</location>
    </subcellularLocation>
</comment>
<dbReference type="Pfam" id="PF00460">
    <property type="entry name" value="Flg_bb_rod"/>
    <property type="match status" value="1"/>
</dbReference>
<keyword evidence="11" id="KW-1185">Reference proteome</keyword>
<gene>
    <name evidence="10" type="primary">flgK</name>
    <name evidence="10" type="ORF">PUT78_03710</name>
</gene>
<evidence type="ECO:0000256" key="6">
    <source>
        <dbReference type="ARBA" id="ARBA00023143"/>
    </source>
</evidence>
<dbReference type="NCBIfam" id="TIGR02492">
    <property type="entry name" value="flgK_ends"/>
    <property type="match status" value="1"/>
</dbReference>
<dbReference type="EMBL" id="JAQZSM010000002">
    <property type="protein sequence ID" value="MDD7970197.1"/>
    <property type="molecule type" value="Genomic_DNA"/>
</dbReference>
<dbReference type="RefSeq" id="WP_274350765.1">
    <property type="nucleotide sequence ID" value="NZ_JAQZSM010000002.1"/>
</dbReference>
<sequence length="481" mass="50382">MSLSIAFHSAASGLQLASRGAQVVSDNIANANTDGFGVRSLTQSSRILGRDGSGVVMTGINRESDPALLAEIRGANAAQSNTAGLLDFWTGLEATIGIPGEAGALSTHITNFEGALKQASIQPESQSALQKVALSASGLADKINEIDASLQRTRDDADASISRDVNRLNSMFEQISTLNKDISRQKLAGDFPHALEDARQNLIDQASALIPLKEIARPDGRSMIMGADGTIFVDRDAARLEFQRTPSPAAGENVAAGELGRLVINGRAVPATNPLMQSGRIGSAFQLRDEIAPALQAQLDQFSEDLVVRFSDPGVDPTIPAGAFGLFAVAHETTMPPGLVGISGRIILNGNITPDDTGTTWRIRDGIYAAVPGAVSENATIVRMNDALLAFTPDAAGTGPDSDTLGHAAALLSQTATRRLIAESETAYTSGRSAALQELLGARGVDTDAELQKLLVLENSYAANARVMAAADSMLRTLLEM</sequence>
<dbReference type="InterPro" id="IPR001444">
    <property type="entry name" value="Flag_bb_rod_N"/>
</dbReference>
<keyword evidence="10" id="KW-0282">Flagellum</keyword>
<name>A0ABT5T500_9RHOB</name>
<feature type="domain" description="Flagellar basal body rod protein N-terminal" evidence="7">
    <location>
        <begin position="9"/>
        <end position="36"/>
    </location>
</feature>
<comment type="similarity">
    <text evidence="3">Belongs to the flagella basal body rod proteins family.</text>
</comment>
<dbReference type="InterPro" id="IPR053927">
    <property type="entry name" value="FlgK_helical"/>
</dbReference>
<keyword evidence="10" id="KW-0969">Cilium</keyword>
<evidence type="ECO:0000256" key="2">
    <source>
        <dbReference type="ARBA" id="ARBA00004613"/>
    </source>
</evidence>
<protein>
    <recommendedName>
        <fullName evidence="4">Flagellar hook-associated protein 1</fullName>
    </recommendedName>
</protein>
<dbReference type="PROSITE" id="PS00588">
    <property type="entry name" value="FLAGELLA_BB_ROD"/>
    <property type="match status" value="1"/>
</dbReference>
<feature type="domain" description="Flagellar basal-body/hook protein C-terminal" evidence="8">
    <location>
        <begin position="444"/>
        <end position="481"/>
    </location>
</feature>
<evidence type="ECO:0000256" key="1">
    <source>
        <dbReference type="ARBA" id="ARBA00004117"/>
    </source>
</evidence>
<dbReference type="Pfam" id="PF22638">
    <property type="entry name" value="FlgK_D1"/>
    <property type="match status" value="1"/>
</dbReference>
<feature type="domain" description="Flagellar hook-associated protein FlgK helical" evidence="9">
    <location>
        <begin position="102"/>
        <end position="310"/>
    </location>
</feature>
<proteinExistence type="inferred from homology"/>
<dbReference type="InterPro" id="IPR019776">
    <property type="entry name" value="Flagellar_basal_body_rod_CS"/>
</dbReference>
<dbReference type="InterPro" id="IPR010930">
    <property type="entry name" value="Flg_bb/hook_C_dom"/>
</dbReference>
<keyword evidence="10" id="KW-0966">Cell projection</keyword>